<comment type="caution">
    <text evidence="3">The sequence shown here is derived from an EMBL/GenBank/DDBJ whole genome shotgun (WGS) entry which is preliminary data.</text>
</comment>
<proteinExistence type="predicted"/>
<keyword evidence="4" id="KW-1185">Reference proteome</keyword>
<dbReference type="EMBL" id="NCKW01016836">
    <property type="protein sequence ID" value="POM60716.1"/>
    <property type="molecule type" value="Genomic_DNA"/>
</dbReference>
<evidence type="ECO:0000313" key="4">
    <source>
        <dbReference type="Proteomes" id="UP000237271"/>
    </source>
</evidence>
<gene>
    <name evidence="3" type="ORF">PHPALM_30396</name>
</gene>
<dbReference type="Gene3D" id="3.30.420.10">
    <property type="entry name" value="Ribonuclease H-like superfamily/Ribonuclease H"/>
    <property type="match status" value="1"/>
</dbReference>
<dbReference type="Proteomes" id="UP000237271">
    <property type="component" value="Unassembled WGS sequence"/>
</dbReference>
<dbReference type="GO" id="GO:0003676">
    <property type="term" value="F:nucleic acid binding"/>
    <property type="evidence" value="ECO:0007669"/>
    <property type="project" value="InterPro"/>
</dbReference>
<dbReference type="PANTHER" id="PTHR42648">
    <property type="entry name" value="TRANSPOSASE, PUTATIVE-RELATED"/>
    <property type="match status" value="1"/>
</dbReference>
<evidence type="ECO:0000259" key="2">
    <source>
        <dbReference type="PROSITE" id="PS50994"/>
    </source>
</evidence>
<dbReference type="GO" id="GO:0015074">
    <property type="term" value="P:DNA integration"/>
    <property type="evidence" value="ECO:0007669"/>
    <property type="project" value="InterPro"/>
</dbReference>
<dbReference type="PANTHER" id="PTHR42648:SF24">
    <property type="entry name" value="INTEGRASE CATALYTIC DOMAIN-CONTAINING PROTEIN"/>
    <property type="match status" value="1"/>
</dbReference>
<dbReference type="InterPro" id="IPR025724">
    <property type="entry name" value="GAG-pre-integrase_dom"/>
</dbReference>
<dbReference type="AlphaFoldDB" id="A0A2P4X599"/>
<feature type="coiled-coil region" evidence="1">
    <location>
        <begin position="35"/>
        <end position="62"/>
    </location>
</feature>
<name>A0A2P4X599_9STRA</name>
<sequence>MWTSFEQDKTKRDFANSIRVRAKLYGARFEKGRNMDRYLEVLKDYRRQLENMNTAISDNEMTGEFSKSMACVSSTFKQEWMLDTGTIVHVCTDLSAFRYGVQQDNEYFDDWQGSRSTSDGFGLVRVKTLNDLDPNGKNVLLDLHESRYSSCGHTNLVSQERLEQDGWVPSIPPSRRPEERITYFSNERYPGVQLVFKKRRGHYWLDATPVVSTNSICAASPSPNQDKLLVWHMRLGHLNVQAIKKMVELDMVTCMDTLTLADFKKPFRCIACQRAKQKRMAYKRQQEKRRKECYARLMSDVCHVGILTPGGNIYFQLIQDEASRLKWIFLLKDKAEAPQNVIDLILKLEKEHAIKIFSCDQGKEFVNKKLTSFLTSHGIELLTTNAYTPEENCLV</sequence>
<organism evidence="3 4">
    <name type="scientific">Phytophthora palmivora</name>
    <dbReference type="NCBI Taxonomy" id="4796"/>
    <lineage>
        <taxon>Eukaryota</taxon>
        <taxon>Sar</taxon>
        <taxon>Stramenopiles</taxon>
        <taxon>Oomycota</taxon>
        <taxon>Peronosporomycetes</taxon>
        <taxon>Peronosporales</taxon>
        <taxon>Peronosporaceae</taxon>
        <taxon>Phytophthora</taxon>
    </lineage>
</organism>
<dbReference type="InterPro" id="IPR036397">
    <property type="entry name" value="RNaseH_sf"/>
</dbReference>
<dbReference type="PROSITE" id="PS50994">
    <property type="entry name" value="INTEGRASE"/>
    <property type="match status" value="1"/>
</dbReference>
<dbReference type="Pfam" id="PF13976">
    <property type="entry name" value="gag_pre-integrs"/>
    <property type="match status" value="1"/>
</dbReference>
<reference evidence="3 4" key="1">
    <citation type="journal article" date="2017" name="Genome Biol. Evol.">
        <title>Phytophthora megakarya and P. palmivora, closely related causal agents of cacao black pod rot, underwent increases in genome sizes and gene numbers by different mechanisms.</title>
        <authorList>
            <person name="Ali S.S."/>
            <person name="Shao J."/>
            <person name="Lary D.J."/>
            <person name="Kronmiller B."/>
            <person name="Shen D."/>
            <person name="Strem M.D."/>
            <person name="Amoako-Attah I."/>
            <person name="Akrofi A.Y."/>
            <person name="Begoude B.A."/>
            <person name="Ten Hoopen G.M."/>
            <person name="Coulibaly K."/>
            <person name="Kebe B.I."/>
            <person name="Melnick R.L."/>
            <person name="Guiltinan M.J."/>
            <person name="Tyler B.M."/>
            <person name="Meinhardt L.W."/>
            <person name="Bailey B.A."/>
        </authorList>
    </citation>
    <scope>NUCLEOTIDE SEQUENCE [LARGE SCALE GENOMIC DNA]</scope>
    <source>
        <strain evidence="4">sbr112.9</strain>
    </source>
</reference>
<dbReference type="InterPro" id="IPR012337">
    <property type="entry name" value="RNaseH-like_sf"/>
</dbReference>
<feature type="domain" description="Integrase catalytic" evidence="2">
    <location>
        <begin position="287"/>
        <end position="395"/>
    </location>
</feature>
<dbReference type="Pfam" id="PF00665">
    <property type="entry name" value="rve"/>
    <property type="match status" value="1"/>
</dbReference>
<evidence type="ECO:0000256" key="1">
    <source>
        <dbReference type="SAM" id="Coils"/>
    </source>
</evidence>
<dbReference type="SUPFAM" id="SSF53098">
    <property type="entry name" value="Ribonuclease H-like"/>
    <property type="match status" value="1"/>
</dbReference>
<protein>
    <submittedName>
        <fullName evidence="3">Gag protein</fullName>
    </submittedName>
</protein>
<dbReference type="InterPro" id="IPR039537">
    <property type="entry name" value="Retrotran_Ty1/copia-like"/>
</dbReference>
<accession>A0A2P4X599</accession>
<evidence type="ECO:0000313" key="3">
    <source>
        <dbReference type="EMBL" id="POM60716.1"/>
    </source>
</evidence>
<keyword evidence="1" id="KW-0175">Coiled coil</keyword>
<dbReference type="InterPro" id="IPR001584">
    <property type="entry name" value="Integrase_cat-core"/>
</dbReference>
<dbReference type="OrthoDB" id="413361at2759"/>